<dbReference type="AlphaFoldDB" id="A0A0A9GGR2"/>
<proteinExistence type="predicted"/>
<sequence>MRIPDSMVSVGCQKLSHSVPSSLLTSRLPESWMTAK</sequence>
<evidence type="ECO:0000313" key="1">
    <source>
        <dbReference type="EMBL" id="JAE24295.1"/>
    </source>
</evidence>
<protein>
    <submittedName>
        <fullName evidence="1">Kik1</fullName>
    </submittedName>
</protein>
<dbReference type="EMBL" id="GBRH01173601">
    <property type="protein sequence ID" value="JAE24295.1"/>
    <property type="molecule type" value="Transcribed_RNA"/>
</dbReference>
<name>A0A0A9GGR2_ARUDO</name>
<reference evidence="1" key="2">
    <citation type="journal article" date="2015" name="Data Brief">
        <title>Shoot transcriptome of the giant reed, Arundo donax.</title>
        <authorList>
            <person name="Barrero R.A."/>
            <person name="Guerrero F.D."/>
            <person name="Moolhuijzen P."/>
            <person name="Goolsby J.A."/>
            <person name="Tidwell J."/>
            <person name="Bellgard S.E."/>
            <person name="Bellgard M.I."/>
        </authorList>
    </citation>
    <scope>NUCLEOTIDE SEQUENCE</scope>
    <source>
        <tissue evidence="1">Shoot tissue taken approximately 20 cm above the soil surface</tissue>
    </source>
</reference>
<organism evidence="1">
    <name type="scientific">Arundo donax</name>
    <name type="common">Giant reed</name>
    <name type="synonym">Donax arundinaceus</name>
    <dbReference type="NCBI Taxonomy" id="35708"/>
    <lineage>
        <taxon>Eukaryota</taxon>
        <taxon>Viridiplantae</taxon>
        <taxon>Streptophyta</taxon>
        <taxon>Embryophyta</taxon>
        <taxon>Tracheophyta</taxon>
        <taxon>Spermatophyta</taxon>
        <taxon>Magnoliopsida</taxon>
        <taxon>Liliopsida</taxon>
        <taxon>Poales</taxon>
        <taxon>Poaceae</taxon>
        <taxon>PACMAD clade</taxon>
        <taxon>Arundinoideae</taxon>
        <taxon>Arundineae</taxon>
        <taxon>Arundo</taxon>
    </lineage>
</organism>
<accession>A0A0A9GGR2</accession>
<reference evidence="1" key="1">
    <citation type="submission" date="2014-09" db="EMBL/GenBank/DDBJ databases">
        <authorList>
            <person name="Magalhaes I.L.F."/>
            <person name="Oliveira U."/>
            <person name="Santos F.R."/>
            <person name="Vidigal T.H.D.A."/>
            <person name="Brescovit A.D."/>
            <person name="Santos A.J."/>
        </authorList>
    </citation>
    <scope>NUCLEOTIDE SEQUENCE</scope>
    <source>
        <tissue evidence="1">Shoot tissue taken approximately 20 cm above the soil surface</tissue>
    </source>
</reference>